<dbReference type="AlphaFoldDB" id="A0AAD2D4I7"/>
<evidence type="ECO:0000313" key="2">
    <source>
        <dbReference type="EMBL" id="CAI2379670.1"/>
    </source>
</evidence>
<keyword evidence="3" id="KW-1185">Reference proteome</keyword>
<accession>A0AAD2D4I7</accession>
<protein>
    <submittedName>
        <fullName evidence="2">Uncharacterized protein</fullName>
    </submittedName>
</protein>
<dbReference type="Gene3D" id="6.10.140.1230">
    <property type="match status" value="1"/>
</dbReference>
<dbReference type="EMBL" id="CAMPGE010021526">
    <property type="protein sequence ID" value="CAI2379670.1"/>
    <property type="molecule type" value="Genomic_DNA"/>
</dbReference>
<feature type="compositionally biased region" description="Basic and acidic residues" evidence="1">
    <location>
        <begin position="200"/>
        <end position="209"/>
    </location>
</feature>
<dbReference type="Proteomes" id="UP001295684">
    <property type="component" value="Unassembled WGS sequence"/>
</dbReference>
<proteinExistence type="predicted"/>
<dbReference type="Pfam" id="PF03357">
    <property type="entry name" value="Snf7"/>
    <property type="match status" value="1"/>
</dbReference>
<gene>
    <name evidence="2" type="ORF">ECRASSUSDP1_LOCUS21083</name>
</gene>
<evidence type="ECO:0000313" key="3">
    <source>
        <dbReference type="Proteomes" id="UP001295684"/>
    </source>
</evidence>
<dbReference type="PANTHER" id="PTHR10476">
    <property type="entry name" value="CHARGED MULTIVESICULAR BODY PROTEIN"/>
    <property type="match status" value="1"/>
</dbReference>
<reference evidence="2" key="1">
    <citation type="submission" date="2023-07" db="EMBL/GenBank/DDBJ databases">
        <authorList>
            <consortium name="AG Swart"/>
            <person name="Singh M."/>
            <person name="Singh A."/>
            <person name="Seah K."/>
            <person name="Emmerich C."/>
        </authorList>
    </citation>
    <scope>NUCLEOTIDE SEQUENCE</scope>
    <source>
        <strain evidence="2">DP1</strain>
    </source>
</reference>
<comment type="caution">
    <text evidence="2">The sequence shown here is derived from an EMBL/GenBank/DDBJ whole genome shotgun (WGS) entry which is preliminary data.</text>
</comment>
<name>A0AAD2D4I7_EUPCR</name>
<evidence type="ECO:0000256" key="1">
    <source>
        <dbReference type="SAM" id="MobiDB-lite"/>
    </source>
</evidence>
<dbReference type="InterPro" id="IPR005024">
    <property type="entry name" value="Snf7_fam"/>
</dbReference>
<organism evidence="2 3">
    <name type="scientific">Euplotes crassus</name>
    <dbReference type="NCBI Taxonomy" id="5936"/>
    <lineage>
        <taxon>Eukaryota</taxon>
        <taxon>Sar</taxon>
        <taxon>Alveolata</taxon>
        <taxon>Ciliophora</taxon>
        <taxon>Intramacronucleata</taxon>
        <taxon>Spirotrichea</taxon>
        <taxon>Hypotrichia</taxon>
        <taxon>Euplotida</taxon>
        <taxon>Euplotidae</taxon>
        <taxon>Moneuplotes</taxon>
    </lineage>
</organism>
<dbReference type="GO" id="GO:0007034">
    <property type="term" value="P:vacuolar transport"/>
    <property type="evidence" value="ECO:0007669"/>
    <property type="project" value="InterPro"/>
</dbReference>
<feature type="region of interest" description="Disordered" evidence="1">
    <location>
        <begin position="174"/>
        <end position="209"/>
    </location>
</feature>
<sequence>MFKKKKKQSEEDKLYDMAFEMNFQAKQLNKQAVKIEGQMKKEEAKVLALMNSGNNEAAKITAEGVIRMKGEALNVRRMGAQLGAVGQKLQAASRTAMISQSIKNAVPLITKGLKQMEKMGIDKAMCQFDTAMEELDVKTDSLNAGLGGVYSSTLDQTEVDSYMSKLMDSQAHEMDVNSVGVSKAELKAGPEEEKSESDDLMARLRDLQG</sequence>